<evidence type="ECO:0000313" key="7">
    <source>
        <dbReference type="EMBL" id="GAA2532637.1"/>
    </source>
</evidence>
<evidence type="ECO:0000256" key="1">
    <source>
        <dbReference type="ARBA" id="ARBA00004651"/>
    </source>
</evidence>
<keyword evidence="4 5" id="KW-0472">Membrane</keyword>
<dbReference type="InterPro" id="IPR051788">
    <property type="entry name" value="MFS_Transporter"/>
</dbReference>
<dbReference type="SUPFAM" id="SSF103473">
    <property type="entry name" value="MFS general substrate transporter"/>
    <property type="match status" value="1"/>
</dbReference>
<feature type="transmembrane region" description="Helical" evidence="5">
    <location>
        <begin position="138"/>
        <end position="157"/>
    </location>
</feature>
<dbReference type="PANTHER" id="PTHR23514:SF13">
    <property type="entry name" value="INNER MEMBRANE PROTEIN YBJJ"/>
    <property type="match status" value="1"/>
</dbReference>
<keyword evidence="8" id="KW-1185">Reference proteome</keyword>
<dbReference type="PANTHER" id="PTHR23514">
    <property type="entry name" value="BYPASS OF STOP CODON PROTEIN 6"/>
    <property type="match status" value="1"/>
</dbReference>
<feature type="transmembrane region" description="Helical" evidence="5">
    <location>
        <begin position="77"/>
        <end position="95"/>
    </location>
</feature>
<accession>A0ABP6B2S7</accession>
<dbReference type="EMBL" id="BAAATM010000009">
    <property type="protein sequence ID" value="GAA2532637.1"/>
    <property type="molecule type" value="Genomic_DNA"/>
</dbReference>
<dbReference type="Pfam" id="PF07690">
    <property type="entry name" value="MFS_1"/>
    <property type="match status" value="1"/>
</dbReference>
<gene>
    <name evidence="7" type="ORF">GCM10010423_30380</name>
</gene>
<dbReference type="PROSITE" id="PS50850">
    <property type="entry name" value="MFS"/>
    <property type="match status" value="1"/>
</dbReference>
<organism evidence="7 8">
    <name type="scientific">Streptomyces levis</name>
    <dbReference type="NCBI Taxonomy" id="285566"/>
    <lineage>
        <taxon>Bacteria</taxon>
        <taxon>Bacillati</taxon>
        <taxon>Actinomycetota</taxon>
        <taxon>Actinomycetes</taxon>
        <taxon>Kitasatosporales</taxon>
        <taxon>Streptomycetaceae</taxon>
        <taxon>Streptomyces</taxon>
    </lineage>
</organism>
<keyword evidence="2 5" id="KW-0812">Transmembrane</keyword>
<feature type="transmembrane region" description="Helical" evidence="5">
    <location>
        <begin position="364"/>
        <end position="383"/>
    </location>
</feature>
<feature type="transmembrane region" description="Helical" evidence="5">
    <location>
        <begin position="252"/>
        <end position="271"/>
    </location>
</feature>
<protein>
    <submittedName>
        <fullName evidence="7">MFS transporter</fullName>
    </submittedName>
</protein>
<feature type="transmembrane region" description="Helical" evidence="5">
    <location>
        <begin position="307"/>
        <end position="329"/>
    </location>
</feature>
<comment type="subcellular location">
    <subcellularLocation>
        <location evidence="1">Cell membrane</location>
        <topology evidence="1">Multi-pass membrane protein</topology>
    </subcellularLocation>
</comment>
<comment type="caution">
    <text evidence="7">The sequence shown here is derived from an EMBL/GenBank/DDBJ whole genome shotgun (WGS) entry which is preliminary data.</text>
</comment>
<dbReference type="InterPro" id="IPR020846">
    <property type="entry name" value="MFS_dom"/>
</dbReference>
<dbReference type="Gene3D" id="1.20.1250.20">
    <property type="entry name" value="MFS general substrate transporter like domains"/>
    <property type="match status" value="2"/>
</dbReference>
<evidence type="ECO:0000256" key="5">
    <source>
        <dbReference type="SAM" id="Phobius"/>
    </source>
</evidence>
<dbReference type="RefSeq" id="WP_344536993.1">
    <property type="nucleotide sequence ID" value="NZ_BAAATM010000009.1"/>
</dbReference>
<dbReference type="Proteomes" id="UP001501095">
    <property type="component" value="Unassembled WGS sequence"/>
</dbReference>
<keyword evidence="3 5" id="KW-1133">Transmembrane helix</keyword>
<reference evidence="8" key="1">
    <citation type="journal article" date="2019" name="Int. J. Syst. Evol. Microbiol.">
        <title>The Global Catalogue of Microorganisms (GCM) 10K type strain sequencing project: providing services to taxonomists for standard genome sequencing and annotation.</title>
        <authorList>
            <consortium name="The Broad Institute Genomics Platform"/>
            <consortium name="The Broad Institute Genome Sequencing Center for Infectious Disease"/>
            <person name="Wu L."/>
            <person name="Ma J."/>
        </authorList>
    </citation>
    <scope>NUCLEOTIDE SEQUENCE [LARGE SCALE GENOMIC DNA]</scope>
    <source>
        <strain evidence="8">JCM 6924</strain>
    </source>
</reference>
<evidence type="ECO:0000256" key="3">
    <source>
        <dbReference type="ARBA" id="ARBA00022989"/>
    </source>
</evidence>
<sequence length="408" mass="41288">MPRVLDDFRRTQLAIAALFCFLGFQYATWASRIPALKERLDLSAGEVGLLLVVTGAGAAASFPLITLLMQRLGARRVALLSGLSLVAILLVLSVAPNYPTALVILCVDGVAVGCLNVAMNAQGAALEAAHGRTAMTQLHATFSAGSFLAALLSSGVTALTSDIAPHFAAASVILLVLLAGARPRLLTDDVPAAASEPAAGQEDGKRRGGFTRPTRAVLWLGCAMVFAEVVEGSMNDWSALYLKDIAHASPQVAPLGIAVISIVMVVARLFGDGWRSRWGDAPVVRVGSAVAGVGLALALLAGGVVPALIGFACVGLGVAAVAPCLYVAAAAEGPQALSVVAATGTTGLLVGPAVIGFVAEAGDLTWGMAVVAASAVVVSLCTTRLRFPSSKASSEVGAGTDMVEKGAV</sequence>
<feature type="transmembrane region" description="Helical" evidence="5">
    <location>
        <begin position="283"/>
        <end position="301"/>
    </location>
</feature>
<feature type="transmembrane region" description="Helical" evidence="5">
    <location>
        <begin position="48"/>
        <end position="68"/>
    </location>
</feature>
<evidence type="ECO:0000259" key="6">
    <source>
        <dbReference type="PROSITE" id="PS50850"/>
    </source>
</evidence>
<feature type="transmembrane region" description="Helical" evidence="5">
    <location>
        <begin position="101"/>
        <end position="118"/>
    </location>
</feature>
<evidence type="ECO:0000256" key="4">
    <source>
        <dbReference type="ARBA" id="ARBA00023136"/>
    </source>
</evidence>
<feature type="transmembrane region" description="Helical" evidence="5">
    <location>
        <begin position="336"/>
        <end position="358"/>
    </location>
</feature>
<feature type="transmembrane region" description="Helical" evidence="5">
    <location>
        <begin position="163"/>
        <end position="181"/>
    </location>
</feature>
<dbReference type="CDD" id="cd17393">
    <property type="entry name" value="MFS_MosC_like"/>
    <property type="match status" value="1"/>
</dbReference>
<dbReference type="InterPro" id="IPR011701">
    <property type="entry name" value="MFS"/>
</dbReference>
<feature type="domain" description="Major facilitator superfamily (MFS) profile" evidence="6">
    <location>
        <begin position="11"/>
        <end position="391"/>
    </location>
</feature>
<dbReference type="InterPro" id="IPR036259">
    <property type="entry name" value="MFS_trans_sf"/>
</dbReference>
<evidence type="ECO:0000256" key="2">
    <source>
        <dbReference type="ARBA" id="ARBA00022692"/>
    </source>
</evidence>
<feature type="transmembrane region" description="Helical" evidence="5">
    <location>
        <begin position="216"/>
        <end position="232"/>
    </location>
</feature>
<name>A0ABP6B2S7_9ACTN</name>
<proteinExistence type="predicted"/>
<evidence type="ECO:0000313" key="8">
    <source>
        <dbReference type="Proteomes" id="UP001501095"/>
    </source>
</evidence>